<feature type="non-terminal residue" evidence="2">
    <location>
        <position position="65"/>
    </location>
</feature>
<dbReference type="InterPro" id="IPR043428">
    <property type="entry name" value="LivM-like"/>
</dbReference>
<feature type="transmembrane region" description="Helical" evidence="1">
    <location>
        <begin position="12"/>
        <end position="35"/>
    </location>
</feature>
<gene>
    <name evidence="2" type="ORF">S12H4_62845</name>
</gene>
<protein>
    <recommendedName>
        <fullName evidence="3">Branched-chain amino acid ABC transporter permease</fullName>
    </recommendedName>
</protein>
<sequence length="65" mass="7155">MPIGISGYWLRFITFIFMWIGLAGSINLITGYTGYLDFGHVAFFGIGAYVTGIVMLKLGIPFFPA</sequence>
<keyword evidence="1" id="KW-0472">Membrane</keyword>
<evidence type="ECO:0008006" key="3">
    <source>
        <dbReference type="Google" id="ProtNLM"/>
    </source>
</evidence>
<accession>X1UWZ0</accession>
<dbReference type="AlphaFoldDB" id="X1UWZ0"/>
<dbReference type="EMBL" id="BARW01042384">
    <property type="protein sequence ID" value="GAJ21993.1"/>
    <property type="molecule type" value="Genomic_DNA"/>
</dbReference>
<reference evidence="2" key="1">
    <citation type="journal article" date="2014" name="Front. Microbiol.">
        <title>High frequency of phylogenetically diverse reductive dehalogenase-homologous genes in deep subseafloor sedimentary metagenomes.</title>
        <authorList>
            <person name="Kawai M."/>
            <person name="Futagami T."/>
            <person name="Toyoda A."/>
            <person name="Takaki Y."/>
            <person name="Nishi S."/>
            <person name="Hori S."/>
            <person name="Arai W."/>
            <person name="Tsubouchi T."/>
            <person name="Morono Y."/>
            <person name="Uchiyama I."/>
            <person name="Ito T."/>
            <person name="Fujiyama A."/>
            <person name="Inagaki F."/>
            <person name="Takami H."/>
        </authorList>
    </citation>
    <scope>NUCLEOTIDE SEQUENCE</scope>
    <source>
        <strain evidence="2">Expedition CK06-06</strain>
    </source>
</reference>
<evidence type="ECO:0000256" key="1">
    <source>
        <dbReference type="SAM" id="Phobius"/>
    </source>
</evidence>
<dbReference type="PANTHER" id="PTHR30482:SF10">
    <property type="entry name" value="HIGH-AFFINITY BRANCHED-CHAIN AMINO ACID TRANSPORT PROTEIN BRAE"/>
    <property type="match status" value="1"/>
</dbReference>
<name>X1UWZ0_9ZZZZ</name>
<comment type="caution">
    <text evidence="2">The sequence shown here is derived from an EMBL/GenBank/DDBJ whole genome shotgun (WGS) entry which is preliminary data.</text>
</comment>
<dbReference type="PANTHER" id="PTHR30482">
    <property type="entry name" value="HIGH-AFFINITY BRANCHED-CHAIN AMINO ACID TRANSPORT SYSTEM PERMEASE"/>
    <property type="match status" value="1"/>
</dbReference>
<keyword evidence="1" id="KW-0812">Transmembrane</keyword>
<organism evidence="2">
    <name type="scientific">marine sediment metagenome</name>
    <dbReference type="NCBI Taxonomy" id="412755"/>
    <lineage>
        <taxon>unclassified sequences</taxon>
        <taxon>metagenomes</taxon>
        <taxon>ecological metagenomes</taxon>
    </lineage>
</organism>
<feature type="transmembrane region" description="Helical" evidence="1">
    <location>
        <begin position="41"/>
        <end position="63"/>
    </location>
</feature>
<keyword evidence="1" id="KW-1133">Transmembrane helix</keyword>
<evidence type="ECO:0000313" key="2">
    <source>
        <dbReference type="EMBL" id="GAJ21993.1"/>
    </source>
</evidence>
<proteinExistence type="predicted"/>
<dbReference type="GO" id="GO:0015658">
    <property type="term" value="F:branched-chain amino acid transmembrane transporter activity"/>
    <property type="evidence" value="ECO:0007669"/>
    <property type="project" value="InterPro"/>
</dbReference>
<dbReference type="GO" id="GO:0005886">
    <property type="term" value="C:plasma membrane"/>
    <property type="evidence" value="ECO:0007669"/>
    <property type="project" value="TreeGrafter"/>
</dbReference>